<keyword evidence="1" id="KW-1133">Transmembrane helix</keyword>
<evidence type="ECO:0000313" key="2">
    <source>
        <dbReference type="EMBL" id="ANV80285.1"/>
    </source>
</evidence>
<dbReference type="InterPro" id="IPR021414">
    <property type="entry name" value="DUF3054"/>
</dbReference>
<evidence type="ECO:0000256" key="1">
    <source>
        <dbReference type="SAM" id="Phobius"/>
    </source>
</evidence>
<proteinExistence type="predicted"/>
<feature type="transmembrane region" description="Helical" evidence="1">
    <location>
        <begin position="5"/>
        <end position="21"/>
    </location>
</feature>
<keyword evidence="1" id="KW-0812">Transmembrane</keyword>
<accession>A0A1B1TDC9</accession>
<keyword evidence="1" id="KW-0472">Membrane</keyword>
<reference evidence="2" key="2">
    <citation type="journal article" date="2015" name="ISME J.">
        <title>A new class of marine Euryarchaeota group II from the Mediterranean deep chlorophyll maximum.</title>
        <authorList>
            <person name="Martin-Cuadrado A.B."/>
            <person name="Garcia-Heredia I."/>
            <person name="Molto A.G."/>
            <person name="Lopez-Ubeda R."/>
            <person name="Kimes N."/>
            <person name="Lopez-Garcia P."/>
            <person name="Moreira D."/>
            <person name="Rodriguez-Valera F."/>
        </authorList>
    </citation>
    <scope>NUCLEOTIDE SEQUENCE</scope>
</reference>
<sequence length="113" mass="13077">MNPKFFIADIIFLIAFILQGMETHDSDSTFLEISLPYMSAIILIMTILYRIGFIQINEETEHVKSLRVWMAVILFGTMIRFIMNDNFAILYLVVISGYSIFTSGTIRLFHSKL</sequence>
<feature type="transmembrane region" description="Helical" evidence="1">
    <location>
        <begin position="89"/>
        <end position="109"/>
    </location>
</feature>
<feature type="transmembrane region" description="Helical" evidence="1">
    <location>
        <begin position="33"/>
        <end position="54"/>
    </location>
</feature>
<organism evidence="2">
    <name type="scientific">uncultured Poseidoniia archaeon</name>
    <dbReference type="NCBI Taxonomy" id="1697135"/>
    <lineage>
        <taxon>Archaea</taxon>
        <taxon>Methanobacteriati</taxon>
        <taxon>Thermoplasmatota</taxon>
        <taxon>Candidatus Poseidoniia</taxon>
        <taxon>environmental samples</taxon>
    </lineage>
</organism>
<name>A0A1B1TDC9_9ARCH</name>
<protein>
    <submittedName>
        <fullName evidence="2">Uncharacterized protein</fullName>
    </submittedName>
</protein>
<dbReference type="Pfam" id="PF11255">
    <property type="entry name" value="DUF3054"/>
    <property type="match status" value="1"/>
</dbReference>
<dbReference type="EMBL" id="KP211882">
    <property type="protein sequence ID" value="ANV80285.1"/>
    <property type="molecule type" value="Genomic_DNA"/>
</dbReference>
<dbReference type="AlphaFoldDB" id="A0A1B1TDC9"/>
<feature type="transmembrane region" description="Helical" evidence="1">
    <location>
        <begin position="66"/>
        <end position="83"/>
    </location>
</feature>
<reference evidence="2" key="1">
    <citation type="submission" date="2014-11" db="EMBL/GenBank/DDBJ databases">
        <authorList>
            <person name="Zhu J."/>
            <person name="Qi W."/>
            <person name="Song R."/>
        </authorList>
    </citation>
    <scope>NUCLEOTIDE SEQUENCE</scope>
</reference>